<evidence type="ECO:0000313" key="2">
    <source>
        <dbReference type="EMBL" id="KZL87498.1"/>
    </source>
</evidence>
<dbReference type="AlphaFoldDB" id="A0A161WM94"/>
<dbReference type="CDD" id="cd18186">
    <property type="entry name" value="BTB_POZ_ZBTB_KLHL-like"/>
    <property type="match status" value="1"/>
</dbReference>
<dbReference type="PROSITE" id="PS50097">
    <property type="entry name" value="BTB"/>
    <property type="match status" value="1"/>
</dbReference>
<dbReference type="InterPro" id="IPR011333">
    <property type="entry name" value="SKP1/BTB/POZ_sf"/>
</dbReference>
<dbReference type="InterPro" id="IPR000210">
    <property type="entry name" value="BTB/POZ_dom"/>
</dbReference>
<feature type="domain" description="BTB" evidence="1">
    <location>
        <begin position="17"/>
        <end position="84"/>
    </location>
</feature>
<dbReference type="SUPFAM" id="SSF54695">
    <property type="entry name" value="POZ domain"/>
    <property type="match status" value="1"/>
</dbReference>
<dbReference type="Gene3D" id="3.30.710.10">
    <property type="entry name" value="Potassium Channel Kv1.1, Chain A"/>
    <property type="match status" value="1"/>
</dbReference>
<evidence type="ECO:0000259" key="1">
    <source>
        <dbReference type="PROSITE" id="PS50097"/>
    </source>
</evidence>
<dbReference type="Pfam" id="PF00651">
    <property type="entry name" value="BTB"/>
    <property type="match status" value="1"/>
</dbReference>
<dbReference type="Proteomes" id="UP000076584">
    <property type="component" value="Unassembled WGS sequence"/>
</dbReference>
<dbReference type="STRING" id="1573173.A0A161WM94"/>
<name>A0A161WM94_COLIC</name>
<dbReference type="EMBL" id="LFIW01000219">
    <property type="protein sequence ID" value="KZL87498.1"/>
    <property type="molecule type" value="Genomic_DNA"/>
</dbReference>
<proteinExistence type="predicted"/>
<keyword evidence="3" id="KW-1185">Reference proteome</keyword>
<comment type="caution">
    <text evidence="2">The sequence shown here is derived from an EMBL/GenBank/DDBJ whole genome shotgun (WGS) entry which is preliminary data.</text>
</comment>
<sequence length="281" mass="32227">MECIPNARWLLETGKLSDFTIICKSTETRVHKVVLYAHSGYFAALLDSNMKEAQEGVVTFNDIDPEPMKRLIDIFYSGSQEFSFTPSDLRSNLNVWILADRMQARQVMRKIESRLMDYFKVYENKTVGAQANHLDMVLCHICNWFYICRGYLVVFIKNEDVELCQSIMDSFDKHTQLARKMLLWSLNYGRIVYSKGYTGGTLFDSTNAEKVRAKHITASFTEAPEALYRYYLLDFIDGTLVIWSIQLSIPSMVPEDLESTQVCNRPGLSSSLASLPTNARK</sequence>
<dbReference type="PANTHER" id="PTHR24413">
    <property type="entry name" value="SPECKLE-TYPE POZ PROTEIN"/>
    <property type="match status" value="1"/>
</dbReference>
<reference evidence="2 3" key="1">
    <citation type="submission" date="2015-06" db="EMBL/GenBank/DDBJ databases">
        <title>Survival trade-offs in plant roots during colonization by closely related pathogenic and mutualistic fungi.</title>
        <authorList>
            <person name="Hacquard S."/>
            <person name="Kracher B."/>
            <person name="Hiruma K."/>
            <person name="Weinman A."/>
            <person name="Muench P."/>
            <person name="Garrido Oter R."/>
            <person name="Ver Loren van Themaat E."/>
            <person name="Dallerey J.-F."/>
            <person name="Damm U."/>
            <person name="Henrissat B."/>
            <person name="Lespinet O."/>
            <person name="Thon M."/>
            <person name="Kemen E."/>
            <person name="McHardy A.C."/>
            <person name="Schulze-Lefert P."/>
            <person name="O'Connell R.J."/>
        </authorList>
    </citation>
    <scope>NUCLEOTIDE SEQUENCE [LARGE SCALE GENOMIC DNA]</scope>
    <source>
        <strain evidence="2 3">MAFF 238704</strain>
    </source>
</reference>
<evidence type="ECO:0000313" key="3">
    <source>
        <dbReference type="Proteomes" id="UP000076584"/>
    </source>
</evidence>
<organism evidence="2 3">
    <name type="scientific">Colletotrichum incanum</name>
    <name type="common">Soybean anthracnose fungus</name>
    <dbReference type="NCBI Taxonomy" id="1573173"/>
    <lineage>
        <taxon>Eukaryota</taxon>
        <taxon>Fungi</taxon>
        <taxon>Dikarya</taxon>
        <taxon>Ascomycota</taxon>
        <taxon>Pezizomycotina</taxon>
        <taxon>Sordariomycetes</taxon>
        <taxon>Hypocreomycetidae</taxon>
        <taxon>Glomerellales</taxon>
        <taxon>Glomerellaceae</taxon>
        <taxon>Colletotrichum</taxon>
        <taxon>Colletotrichum spaethianum species complex</taxon>
    </lineage>
</organism>
<protein>
    <submittedName>
        <fullName evidence="2">Btb poz domain-containing protein</fullName>
    </submittedName>
</protein>
<accession>A0A161WM94</accession>
<gene>
    <name evidence="2" type="ORF">CI238_01367</name>
</gene>
<dbReference type="SMART" id="SM00225">
    <property type="entry name" value="BTB"/>
    <property type="match status" value="1"/>
</dbReference>